<comment type="caution">
    <text evidence="2">The sequence shown here is derived from an EMBL/GenBank/DDBJ whole genome shotgun (WGS) entry which is preliminary data.</text>
</comment>
<reference evidence="3" key="1">
    <citation type="submission" date="2017-09" db="EMBL/GenBank/DDBJ databases">
        <title>Depth-based differentiation of microbial function through sediment-hosted aquifers and enrichment of novel symbionts in the deep terrestrial subsurface.</title>
        <authorList>
            <person name="Probst A.J."/>
            <person name="Ladd B."/>
            <person name="Jarett J.K."/>
            <person name="Geller-Mcgrath D.E."/>
            <person name="Sieber C.M.K."/>
            <person name="Emerson J.B."/>
            <person name="Anantharaman K."/>
            <person name="Thomas B.C."/>
            <person name="Malmstrom R."/>
            <person name="Stieglmeier M."/>
            <person name="Klingl A."/>
            <person name="Woyke T."/>
            <person name="Ryan C.M."/>
            <person name="Banfield J.F."/>
        </authorList>
    </citation>
    <scope>NUCLEOTIDE SEQUENCE [LARGE SCALE GENOMIC DNA]</scope>
</reference>
<feature type="transmembrane region" description="Helical" evidence="1">
    <location>
        <begin position="45"/>
        <end position="73"/>
    </location>
</feature>
<evidence type="ECO:0000313" key="2">
    <source>
        <dbReference type="EMBL" id="PIU03293.1"/>
    </source>
</evidence>
<evidence type="ECO:0000313" key="3">
    <source>
        <dbReference type="Proteomes" id="UP000228996"/>
    </source>
</evidence>
<evidence type="ECO:0000256" key="1">
    <source>
        <dbReference type="SAM" id="Phobius"/>
    </source>
</evidence>
<dbReference type="EMBL" id="PEYO01000018">
    <property type="protein sequence ID" value="PIU03293.1"/>
    <property type="molecule type" value="Genomic_DNA"/>
</dbReference>
<keyword evidence="1" id="KW-0812">Transmembrane</keyword>
<accession>A0A2M6XC93</accession>
<keyword evidence="1" id="KW-1133">Transmembrane helix</keyword>
<dbReference type="Proteomes" id="UP000228996">
    <property type="component" value="Unassembled WGS sequence"/>
</dbReference>
<name>A0A2M6XC93_9BACT</name>
<protein>
    <submittedName>
        <fullName evidence="2">Uncharacterized protein</fullName>
    </submittedName>
</protein>
<sequence>MGIFIKGGRNETEGISKGFILGDLILLGVREIIKTGSLYYSVTGLAWVFIVIFCFGPVQWLGLVPIRLLYFVLDRVRFLKKNLVRYLPRIDL</sequence>
<gene>
    <name evidence="2" type="ORF">COT44_03650</name>
</gene>
<dbReference type="AlphaFoldDB" id="A0A2M6XC93"/>
<organism evidence="2 3">
    <name type="scientific">Candidatus Shapirobacteria bacterium CG08_land_8_20_14_0_20_39_18</name>
    <dbReference type="NCBI Taxonomy" id="1974883"/>
    <lineage>
        <taxon>Bacteria</taxon>
        <taxon>Candidatus Shapironibacteriota</taxon>
    </lineage>
</organism>
<proteinExistence type="predicted"/>
<keyword evidence="1" id="KW-0472">Membrane</keyword>